<dbReference type="PANTHER" id="PTHR30429:SF1">
    <property type="entry name" value="D-METHIONINE-BINDING LIPOPROTEIN METQ-RELATED"/>
    <property type="match status" value="1"/>
</dbReference>
<accession>A0A2H9T9G4</accession>
<gene>
    <name evidence="6" type="primary">metQ</name>
    <name evidence="6" type="ORF">CI610_01220</name>
</gene>
<organism evidence="6">
    <name type="scientific">invertebrate metagenome</name>
    <dbReference type="NCBI Taxonomy" id="1711999"/>
    <lineage>
        <taxon>unclassified sequences</taxon>
        <taxon>metagenomes</taxon>
        <taxon>organismal metagenomes</taxon>
    </lineage>
</organism>
<name>A0A2H9T9G4_9ZZZZ</name>
<dbReference type="PIRSF" id="PIRSF002854">
    <property type="entry name" value="MetQ"/>
    <property type="match status" value="1"/>
</dbReference>
<keyword evidence="3" id="KW-0472">Membrane</keyword>
<comment type="caution">
    <text evidence="6">The sequence shown here is derived from an EMBL/GenBank/DDBJ whole genome shotgun (WGS) entry which is preliminary data.</text>
</comment>
<dbReference type="Gene3D" id="3.40.190.10">
    <property type="entry name" value="Periplasmic binding protein-like II"/>
    <property type="match status" value="2"/>
</dbReference>
<protein>
    <submittedName>
        <fullName evidence="6">D-methionine-binding lipoprotein MetQ</fullName>
    </submittedName>
</protein>
<dbReference type="SUPFAM" id="SSF53850">
    <property type="entry name" value="Periplasmic binding protein-like II"/>
    <property type="match status" value="1"/>
</dbReference>
<comment type="subcellular location">
    <subcellularLocation>
        <location evidence="1">Membrane</location>
        <topology evidence="1">Lipid-anchor</topology>
    </subcellularLocation>
</comment>
<evidence type="ECO:0000256" key="5">
    <source>
        <dbReference type="ARBA" id="ARBA00023288"/>
    </source>
</evidence>
<dbReference type="InterPro" id="IPR004872">
    <property type="entry name" value="Lipoprotein_NlpA"/>
</dbReference>
<evidence type="ECO:0000256" key="1">
    <source>
        <dbReference type="ARBA" id="ARBA00004635"/>
    </source>
</evidence>
<dbReference type="EMBL" id="NSIT01000047">
    <property type="protein sequence ID" value="PJE79788.1"/>
    <property type="molecule type" value="Genomic_DNA"/>
</dbReference>
<keyword evidence="2" id="KW-0732">Signal</keyword>
<dbReference type="NCBIfam" id="TIGR00363">
    <property type="entry name" value="MetQ/NlpA family lipoprotein"/>
    <property type="match status" value="1"/>
</dbReference>
<dbReference type="Pfam" id="PF03180">
    <property type="entry name" value="Lipoprotein_9"/>
    <property type="match status" value="1"/>
</dbReference>
<evidence type="ECO:0000256" key="2">
    <source>
        <dbReference type="ARBA" id="ARBA00022729"/>
    </source>
</evidence>
<keyword evidence="5 6" id="KW-0449">Lipoprotein</keyword>
<proteinExistence type="predicted"/>
<evidence type="ECO:0000313" key="6">
    <source>
        <dbReference type="EMBL" id="PJE79788.1"/>
    </source>
</evidence>
<reference evidence="6" key="1">
    <citation type="journal article" date="2017" name="Appl. Environ. Microbiol.">
        <title>Molecular characterization of an Endozoicomonas-like organism causing infection in king scallop Pecten maximus L.</title>
        <authorList>
            <person name="Cano I."/>
            <person name="van Aerle R."/>
            <person name="Ross S."/>
            <person name="Verner-Jeffreys D.W."/>
            <person name="Paley R.K."/>
            <person name="Rimmer G."/>
            <person name="Ryder D."/>
            <person name="Hooper P."/>
            <person name="Stone D."/>
            <person name="Feist S.W."/>
        </authorList>
    </citation>
    <scope>NUCLEOTIDE SEQUENCE</scope>
</reference>
<evidence type="ECO:0000256" key="3">
    <source>
        <dbReference type="ARBA" id="ARBA00023136"/>
    </source>
</evidence>
<dbReference type="PANTHER" id="PTHR30429">
    <property type="entry name" value="D-METHIONINE-BINDING LIPOPROTEIN METQ"/>
    <property type="match status" value="1"/>
</dbReference>
<dbReference type="CDD" id="cd13598">
    <property type="entry name" value="PBP2_lipoprotein_IlpA_like"/>
    <property type="match status" value="1"/>
</dbReference>
<keyword evidence="4" id="KW-0564">Palmitate</keyword>
<evidence type="ECO:0000256" key="4">
    <source>
        <dbReference type="ARBA" id="ARBA00023139"/>
    </source>
</evidence>
<dbReference type="AlphaFoldDB" id="A0A2H9T9G4"/>
<dbReference type="GO" id="GO:0016020">
    <property type="term" value="C:membrane"/>
    <property type="evidence" value="ECO:0007669"/>
    <property type="project" value="UniProtKB-SubCell"/>
</dbReference>
<sequence>MMSFIMNKWVRKCRGVTGCYFLWIIVSVLGAVVLSGCDRRNVSTPEEDNALKIGVIAGAEADLMYTAIQVLEQEYGVKAEIVEFSDYISPNIALADGSIDVNAFQHGPYLDSVVADRDYPLEPVAKTFLFPMGAYTRKINSLDELPERAKVAIPNDPTNEGRALLLLQSHGIIQLKNSERLKVTPADILVNRKKLRFIELDAAQLPRVLDDVDLAFINSTYAVQAGLLPSRNALIIEDNHSPYVNLLVARKGWSSDDRILKLVKAYQSKNVEQKAESLFRGSAIVGWKVVNEE</sequence>